<comment type="caution">
    <text evidence="4">The sequence shown here is derived from an EMBL/GenBank/DDBJ whole genome shotgun (WGS) entry which is preliminary data.</text>
</comment>
<dbReference type="PROSITE" id="PS50157">
    <property type="entry name" value="ZINC_FINGER_C2H2_2"/>
    <property type="match status" value="1"/>
</dbReference>
<keyword evidence="1" id="KW-0862">Zinc</keyword>
<dbReference type="PROSITE" id="PS00028">
    <property type="entry name" value="ZINC_FINGER_C2H2_1"/>
    <property type="match status" value="1"/>
</dbReference>
<protein>
    <recommendedName>
        <fullName evidence="3">C2H2-type domain-containing protein</fullName>
    </recommendedName>
</protein>
<sequence>MAFCSFASLVGGTCGPSPENTNVVHFVDLKNCDRDVKAPLKFCNIVTNVESVNSERKLLLARAGIFIAQECQQHMTVCPKHRDAYGIRWRTGKTKCCVPTEVAGHKTTSNRGDRGLDSKQSYFIFQETGLLVPAGSPICRRRREHIGKAIASREDSEKPSESSTSCLVNQQYPPSEVFVEPPTEVVELPTEPAELPLEKEESSTEDIADHMKRLSIDESYVLASSERTSTASSLDGEVVLGGGSKPLRLLNAFLEEGGVKTINQPQMEWNKCTDRTKRRYAQHTADILVAVLKVVSPENAGYLWSALQASKAVNDELGVEGILHPSQRMYLEAIAETYKNASSWDTRRQILSVMTGTASLASIREYIPGLSQYRYTEANLHRLQHGIGTPVPNQPAVRLLVDETQLDHFLQFITSPHIVQDLPFGEKSLRLSNGSVLEVPNVIQALIPERITCQYKQYCQEVGFIPFSQRTMLRILSACSATVRKSLQGLDYVAADGASAFDDLAKLLQQHSHLVTVSTLERWQRTLKNGKLYLKGDFKVHVTNESSIPDHCMHVHEEHCSECDDLTSVLDEIYEFVKQASFLSKDDRDEALYLAQHSKDMIQAWRAHQLRTLSRSINHGTCPENLERRTPRDREKCQFQKISSSFTPGDFRRVAPRTRRKEFSSISSEDPGEEDASEADKQVFLCPKEGCTRAFQRHSSLERHIAFGHAARQSREKLYSTCQS</sequence>
<feature type="domain" description="C2H2-type" evidence="3">
    <location>
        <begin position="684"/>
        <end position="714"/>
    </location>
</feature>
<dbReference type="Proteomes" id="UP001159405">
    <property type="component" value="Unassembled WGS sequence"/>
</dbReference>
<evidence type="ECO:0000313" key="4">
    <source>
        <dbReference type="EMBL" id="CAH3175045.1"/>
    </source>
</evidence>
<reference evidence="4 5" key="1">
    <citation type="submission" date="2022-05" db="EMBL/GenBank/DDBJ databases">
        <authorList>
            <consortium name="Genoscope - CEA"/>
            <person name="William W."/>
        </authorList>
    </citation>
    <scope>NUCLEOTIDE SEQUENCE [LARGE SCALE GENOMIC DNA]</scope>
</reference>
<dbReference type="InterPro" id="IPR013087">
    <property type="entry name" value="Znf_C2H2_type"/>
</dbReference>
<keyword evidence="5" id="KW-1185">Reference proteome</keyword>
<proteinExistence type="predicted"/>
<keyword evidence="1" id="KW-0863">Zinc-finger</keyword>
<evidence type="ECO:0000256" key="2">
    <source>
        <dbReference type="SAM" id="MobiDB-lite"/>
    </source>
</evidence>
<keyword evidence="1" id="KW-0479">Metal-binding</keyword>
<evidence type="ECO:0000313" key="5">
    <source>
        <dbReference type="Proteomes" id="UP001159405"/>
    </source>
</evidence>
<dbReference type="EMBL" id="CALNXK010000196">
    <property type="protein sequence ID" value="CAH3175045.1"/>
    <property type="molecule type" value="Genomic_DNA"/>
</dbReference>
<gene>
    <name evidence="4" type="ORF">PLOB_00015669</name>
</gene>
<name>A0ABN8R7T9_9CNID</name>
<organism evidence="4 5">
    <name type="scientific">Porites lobata</name>
    <dbReference type="NCBI Taxonomy" id="104759"/>
    <lineage>
        <taxon>Eukaryota</taxon>
        <taxon>Metazoa</taxon>
        <taxon>Cnidaria</taxon>
        <taxon>Anthozoa</taxon>
        <taxon>Hexacorallia</taxon>
        <taxon>Scleractinia</taxon>
        <taxon>Fungiina</taxon>
        <taxon>Poritidae</taxon>
        <taxon>Porites</taxon>
    </lineage>
</organism>
<evidence type="ECO:0000259" key="3">
    <source>
        <dbReference type="PROSITE" id="PS50157"/>
    </source>
</evidence>
<evidence type="ECO:0000256" key="1">
    <source>
        <dbReference type="PROSITE-ProRule" id="PRU00042"/>
    </source>
</evidence>
<accession>A0ABN8R7T9</accession>
<feature type="region of interest" description="Disordered" evidence="2">
    <location>
        <begin position="657"/>
        <end position="680"/>
    </location>
</feature>